<accession>A0A6J4MW13</accession>
<gene>
    <name evidence="3" type="ORF">AVDCRST_MAG06-10</name>
</gene>
<protein>
    <recommendedName>
        <fullName evidence="2">DUF6752 domain-containing protein</fullName>
    </recommendedName>
</protein>
<dbReference type="Pfam" id="PF20537">
    <property type="entry name" value="DUF6752"/>
    <property type="match status" value="1"/>
</dbReference>
<dbReference type="EMBL" id="CADCUP010000001">
    <property type="protein sequence ID" value="CAA9370457.1"/>
    <property type="molecule type" value="Genomic_DNA"/>
</dbReference>
<name>A0A6J4MW13_9ACTN</name>
<reference evidence="3" key="1">
    <citation type="submission" date="2020-02" db="EMBL/GenBank/DDBJ databases">
        <authorList>
            <person name="Meier V. D."/>
        </authorList>
    </citation>
    <scope>NUCLEOTIDE SEQUENCE</scope>
    <source>
        <strain evidence="3">AVDCRST_MAG06</strain>
    </source>
</reference>
<proteinExistence type="predicted"/>
<dbReference type="InterPro" id="IPR046640">
    <property type="entry name" value="DUF6752"/>
</dbReference>
<sequence>MPAPPKFLTDRLAARRSLRSRVSALEEAVQENRQLNLRIAELTDAMMELVVPLSERDESKVQAVVDRYRESLGGPR</sequence>
<organism evidence="3">
    <name type="scientific">uncultured Nocardioides sp</name>
    <dbReference type="NCBI Taxonomy" id="198441"/>
    <lineage>
        <taxon>Bacteria</taxon>
        <taxon>Bacillati</taxon>
        <taxon>Actinomycetota</taxon>
        <taxon>Actinomycetes</taxon>
        <taxon>Propionibacteriales</taxon>
        <taxon>Nocardioidaceae</taxon>
        <taxon>Nocardioides</taxon>
        <taxon>environmental samples</taxon>
    </lineage>
</organism>
<evidence type="ECO:0000259" key="2">
    <source>
        <dbReference type="Pfam" id="PF20537"/>
    </source>
</evidence>
<dbReference type="RefSeq" id="WP_295655925.1">
    <property type="nucleotide sequence ID" value="NZ_CADCUP010000001.1"/>
</dbReference>
<keyword evidence="1" id="KW-0175">Coiled coil</keyword>
<feature type="coiled-coil region" evidence="1">
    <location>
        <begin position="15"/>
        <end position="45"/>
    </location>
</feature>
<evidence type="ECO:0000256" key="1">
    <source>
        <dbReference type="SAM" id="Coils"/>
    </source>
</evidence>
<feature type="domain" description="DUF6752" evidence="2">
    <location>
        <begin position="18"/>
        <end position="72"/>
    </location>
</feature>
<evidence type="ECO:0000313" key="3">
    <source>
        <dbReference type="EMBL" id="CAA9370457.1"/>
    </source>
</evidence>
<dbReference type="AlphaFoldDB" id="A0A6J4MW13"/>